<dbReference type="SUPFAM" id="SSF48208">
    <property type="entry name" value="Six-hairpin glycosidases"/>
    <property type="match status" value="1"/>
</dbReference>
<dbReference type="GO" id="GO:0005975">
    <property type="term" value="P:carbohydrate metabolic process"/>
    <property type="evidence" value="ECO:0007669"/>
    <property type="project" value="InterPro"/>
</dbReference>
<reference evidence="2" key="1">
    <citation type="submission" date="2023-05" db="EMBL/GenBank/DDBJ databases">
        <title>Genome and transcriptome analyses reveal genes involved in the formation of fine ridges on petal epidermal cells in Hibiscus trionum.</title>
        <authorList>
            <person name="Koshimizu S."/>
            <person name="Masuda S."/>
            <person name="Ishii T."/>
            <person name="Shirasu K."/>
            <person name="Hoshino A."/>
            <person name="Arita M."/>
        </authorList>
    </citation>
    <scope>NUCLEOTIDE SEQUENCE</scope>
    <source>
        <strain evidence="2">Hamamatsu line</strain>
    </source>
</reference>
<dbReference type="Pfam" id="PF22124">
    <property type="entry name" value="Glyco_hydro_95_cat"/>
    <property type="match status" value="2"/>
</dbReference>
<dbReference type="InterPro" id="IPR054363">
    <property type="entry name" value="GH95_cat"/>
</dbReference>
<evidence type="ECO:0000259" key="1">
    <source>
        <dbReference type="Pfam" id="PF22124"/>
    </source>
</evidence>
<feature type="domain" description="Glycosyl hydrolase family 95 catalytic" evidence="1">
    <location>
        <begin position="10"/>
        <end position="173"/>
    </location>
</feature>
<keyword evidence="3" id="KW-1185">Reference proteome</keyword>
<dbReference type="PANTHER" id="PTHR31084:SF0">
    <property type="entry name" value="ALPHA-L-FUCOSIDASE 2"/>
    <property type="match status" value="1"/>
</dbReference>
<evidence type="ECO:0000313" key="3">
    <source>
        <dbReference type="Proteomes" id="UP001165190"/>
    </source>
</evidence>
<evidence type="ECO:0000313" key="2">
    <source>
        <dbReference type="EMBL" id="GMI63430.1"/>
    </source>
</evidence>
<feature type="domain" description="Glycosyl hydrolase family 95 catalytic" evidence="1">
    <location>
        <begin position="176"/>
        <end position="246"/>
    </location>
</feature>
<dbReference type="EMBL" id="BSYR01000001">
    <property type="protein sequence ID" value="GMI63430.1"/>
    <property type="molecule type" value="Genomic_DNA"/>
</dbReference>
<dbReference type="OrthoDB" id="2848340at2759"/>
<dbReference type="PANTHER" id="PTHR31084">
    <property type="entry name" value="ALPHA-L-FUCOSIDASE 2"/>
    <property type="match status" value="1"/>
</dbReference>
<gene>
    <name evidence="2" type="ORF">HRI_000012300</name>
</gene>
<dbReference type="Gene3D" id="1.50.10.10">
    <property type="match status" value="2"/>
</dbReference>
<dbReference type="InterPro" id="IPR008928">
    <property type="entry name" value="6-hairpin_glycosidase_sf"/>
</dbReference>
<proteinExistence type="predicted"/>
<dbReference type="InterPro" id="IPR012341">
    <property type="entry name" value="6hp_glycosidase-like_sf"/>
</dbReference>
<comment type="caution">
    <text evidence="2">The sequence shown here is derived from an EMBL/GenBank/DDBJ whole genome shotgun (WGS) entry which is preliminary data.</text>
</comment>
<name>A0A9W7GSY7_HIBTR</name>
<accession>A0A9W7GSY7</accession>
<dbReference type="Proteomes" id="UP001165190">
    <property type="component" value="Unassembled WGS sequence"/>
</dbReference>
<organism evidence="2 3">
    <name type="scientific">Hibiscus trionum</name>
    <name type="common">Flower of an hour</name>
    <dbReference type="NCBI Taxonomy" id="183268"/>
    <lineage>
        <taxon>Eukaryota</taxon>
        <taxon>Viridiplantae</taxon>
        <taxon>Streptophyta</taxon>
        <taxon>Embryophyta</taxon>
        <taxon>Tracheophyta</taxon>
        <taxon>Spermatophyta</taxon>
        <taxon>Magnoliopsida</taxon>
        <taxon>eudicotyledons</taxon>
        <taxon>Gunneridae</taxon>
        <taxon>Pentapetalae</taxon>
        <taxon>rosids</taxon>
        <taxon>malvids</taxon>
        <taxon>Malvales</taxon>
        <taxon>Malvaceae</taxon>
        <taxon>Malvoideae</taxon>
        <taxon>Hibiscus</taxon>
    </lineage>
</organism>
<protein>
    <submittedName>
        <fullName evidence="2">ALTERED XYLOGLUCAN 8</fullName>
    </submittedName>
</protein>
<sequence>MNKVKSSTKNLDFSKSGDVAVSTAERVKSFQTDEDPSFVELLFQYGRYLLISSSRPGTQVSNLQGIWNKDIEPAWDCAPHLNINLQMNYWPSLPCNLKECQEPLFDYISSLSINGSKTAKVNYEASGWVAHQVTDIWAKTSPDRGEAVWALWPIGGAWLCTHLWEHFTYTMDKGPGGYLETNPSTSPEHMFVAPDGKPASVSYSSTMDIAIITEVFSEIVSAAEILGRKDDALIGKVRDAHTKLQIPGRKADSQFY</sequence>
<dbReference type="AlphaFoldDB" id="A0A9W7GSY7"/>
<dbReference type="GO" id="GO:0004560">
    <property type="term" value="F:alpha-L-fucosidase activity"/>
    <property type="evidence" value="ECO:0007669"/>
    <property type="project" value="TreeGrafter"/>
</dbReference>